<dbReference type="Gene3D" id="2.30.30.140">
    <property type="match status" value="1"/>
</dbReference>
<dbReference type="SUPFAM" id="SSF144232">
    <property type="entry name" value="HIT/MYND zinc finger-like"/>
    <property type="match status" value="1"/>
</dbReference>
<dbReference type="Pfam" id="PF24324">
    <property type="entry name" value="MYND_ZMYND11_ZMYD8"/>
    <property type="match status" value="1"/>
</dbReference>
<dbReference type="EMBL" id="GEDC01014040">
    <property type="protein sequence ID" value="JAS23258.1"/>
    <property type="molecule type" value="Transcribed_RNA"/>
</dbReference>
<evidence type="ECO:0000256" key="3">
    <source>
        <dbReference type="ARBA" id="ARBA00022454"/>
    </source>
</evidence>
<feature type="region of interest" description="Disordered" evidence="14">
    <location>
        <begin position="523"/>
        <end position="571"/>
    </location>
</feature>
<keyword evidence="9 12" id="KW-0103">Bromodomain</keyword>
<evidence type="ECO:0000259" key="17">
    <source>
        <dbReference type="PROSITE" id="PS50812"/>
    </source>
</evidence>
<feature type="domain" description="PHD-type" evidence="16">
    <location>
        <begin position="191"/>
        <end position="236"/>
    </location>
</feature>
<evidence type="ECO:0000256" key="10">
    <source>
        <dbReference type="ARBA" id="ARBA00023163"/>
    </source>
</evidence>
<sequence length="1297" mass="146806">MEDSLNGLKTISDEPQGKDGSEEQTKDDGVMSQDNNPTTQVDLSENSSAISSNSQIKSNLPPDDVPIIESSSTEKSLKDVDQPVLPRATRSSQNPDFAAKHRKFISSKLKREVDNDSSENISTTVRFVNKDSRKSQEILNENSSGEKRKRNSILSKSTEVNEEISDNEAIVKKKKSFKSDYQPTLVNGEQDSYCWRCHRDGNVMPCETCPRVYHLRCIQLEVAPSRGWVCPECSTVMHAENVDTRSRAMQMLTLDQLCKLLKFAVNRMKGYEGSEEFAKPVDTQQFEHYRNFIIKPMDLSLMEENIKNNLYGSTEAFLADAKWILHNCVIFNSAQSKFTNVARALLKICKQEMLEIENCPDCYQNAHTRSSDSWFIEVCRKPHILVWAKLKGFPFWPAKAMSTNSENQVDVRFFGAHDRAWVPVSACYLYSKMPPVQSSKKKNNLEDCIQELEAHIKKLQDKFGMFQHAPYKTPYNPEEDQLSILLPKFDGKCSPLKRVGRLVLDSISSSSINLISVPQTHNIKRDSNQVRKEKSVENKSNESKLKRRAKPMIRPTIKFKRESNSEKDDDNEASLIMFDESENNSKTLDDSNDLSPSELDMQQNNSNVLIPSSNQTKIACVDKLQEKLSRLSDTNMDQVKQCQENKTVCEASSNDTNCTNIDDLQESLDKNDTDKMKVKPVVVLHDLKNDKILNEHIKKAVEKLESGNQMVLDEHSEEINDNLRNSTDVEEVLQVACSSPSQSVNSNNDVVECESVKKKKNNIDSVVESINRRKSSTEATESDKSMDAPDYTIVKANSSTIGKCNDKNTNKFDSKEPSNDENEVTSTRPDNEKIALDNDYPLTIIDELNEDNMSSSSSVREIPVNSEDSNKILKLCLETLDKPQVDKNRRKGKPAKVCSRSSVDSEENYEDIGRISTESYHNDSNNCSEDQDNLVVLDEVSGKFKNNHKYVVNEKLEQINEQASRTKSSDQESSNVTINVISDESDLNKKSSQEIRASINLSKDVSLSVLGDNMPSVLDMECVSDTEENLLDQDTLNTKLNIRPTARKTFTKPQKPQSILSQKTIGKPDQQGKSKDFTDCIRIRSPQSLKNITPIILSPTNKTSTPILVNSNNNNQPDCSPITMPGQNNHSSPPFTPFHKPNQKSVLAGSGPLNAHLNKVSQKLTGHFRMMLEDILKDMAAEGCTEAKVKSLILEMEKMQWRHRQEMAELKHNSDLILMEVRASMESEKQRILVEKEMAIQETKQKQWCAYCRKEALLYCCWNTAYCSYICQQAHWAHHMSVCAQNSGNDNPKQIRV</sequence>
<keyword evidence="6" id="KW-0862">Zinc</keyword>
<dbReference type="GO" id="GO:0005694">
    <property type="term" value="C:chromosome"/>
    <property type="evidence" value="ECO:0007669"/>
    <property type="project" value="UniProtKB-SubCell"/>
</dbReference>
<evidence type="ECO:0000313" key="19">
    <source>
        <dbReference type="EMBL" id="JAS23258.1"/>
    </source>
</evidence>
<dbReference type="Gene3D" id="3.30.40.10">
    <property type="entry name" value="Zinc/RING finger domain, C3HC4 (zinc finger)"/>
    <property type="match status" value="1"/>
</dbReference>
<feature type="compositionally biased region" description="Basic and acidic residues" evidence="14">
    <location>
        <begin position="11"/>
        <end position="29"/>
    </location>
</feature>
<dbReference type="PANTHER" id="PTHR46453:SF5">
    <property type="entry name" value="PROTEIN KINASE C-BINDING PROTEIN 1 ISOFORM X1"/>
    <property type="match status" value="1"/>
</dbReference>
<keyword evidence="5 13" id="KW-0863">Zinc-finger</keyword>
<feature type="region of interest" description="Disordered" evidence="14">
    <location>
        <begin position="134"/>
        <end position="159"/>
    </location>
</feature>
<evidence type="ECO:0000256" key="6">
    <source>
        <dbReference type="ARBA" id="ARBA00022833"/>
    </source>
</evidence>
<name>A0A1B6DC61_9HEMI</name>
<keyword evidence="3" id="KW-0158">Chromosome</keyword>
<feature type="region of interest" description="Disordered" evidence="14">
    <location>
        <begin position="1"/>
        <end position="100"/>
    </location>
</feature>
<dbReference type="PROSITE" id="PS50812">
    <property type="entry name" value="PWWP"/>
    <property type="match status" value="1"/>
</dbReference>
<feature type="domain" description="Bromo" evidence="15">
    <location>
        <begin position="269"/>
        <end position="339"/>
    </location>
</feature>
<feature type="region of interest" description="Disordered" evidence="14">
    <location>
        <begin position="886"/>
        <end position="909"/>
    </location>
</feature>
<dbReference type="InterPro" id="IPR019786">
    <property type="entry name" value="Zinc_finger_PHD-type_CS"/>
</dbReference>
<feature type="compositionally biased region" description="Low complexity" evidence="14">
    <location>
        <begin position="44"/>
        <end position="59"/>
    </location>
</feature>
<dbReference type="GO" id="GO:0140006">
    <property type="term" value="F:histone H3 reader activity"/>
    <property type="evidence" value="ECO:0007669"/>
    <property type="project" value="UniProtKB-ARBA"/>
</dbReference>
<feature type="domain" description="PWWP" evidence="17">
    <location>
        <begin position="382"/>
        <end position="433"/>
    </location>
</feature>
<keyword evidence="8" id="KW-0805">Transcription regulation</keyword>
<dbReference type="InterPro" id="IPR001965">
    <property type="entry name" value="Znf_PHD"/>
</dbReference>
<organism evidence="19">
    <name type="scientific">Clastoptera arizonana</name>
    <name type="common">Arizona spittle bug</name>
    <dbReference type="NCBI Taxonomy" id="38151"/>
    <lineage>
        <taxon>Eukaryota</taxon>
        <taxon>Metazoa</taxon>
        <taxon>Ecdysozoa</taxon>
        <taxon>Arthropoda</taxon>
        <taxon>Hexapoda</taxon>
        <taxon>Insecta</taxon>
        <taxon>Pterygota</taxon>
        <taxon>Neoptera</taxon>
        <taxon>Paraneoptera</taxon>
        <taxon>Hemiptera</taxon>
        <taxon>Auchenorrhyncha</taxon>
        <taxon>Cercopoidea</taxon>
        <taxon>Clastopteridae</taxon>
        <taxon>Clastoptera</taxon>
    </lineage>
</organism>
<dbReference type="PROSITE" id="PS50014">
    <property type="entry name" value="BROMODOMAIN_2"/>
    <property type="match status" value="1"/>
</dbReference>
<gene>
    <name evidence="19" type="ORF">g.25035</name>
</gene>
<proteinExistence type="predicted"/>
<evidence type="ECO:0000256" key="2">
    <source>
        <dbReference type="ARBA" id="ARBA00004286"/>
    </source>
</evidence>
<dbReference type="PROSITE" id="PS50865">
    <property type="entry name" value="ZF_MYND_2"/>
    <property type="match status" value="1"/>
</dbReference>
<feature type="compositionally biased region" description="Basic and acidic residues" evidence="14">
    <location>
        <begin position="804"/>
        <end position="818"/>
    </location>
</feature>
<evidence type="ECO:0000256" key="12">
    <source>
        <dbReference type="PROSITE-ProRule" id="PRU00035"/>
    </source>
</evidence>
<reference evidence="19" key="1">
    <citation type="submission" date="2015-12" db="EMBL/GenBank/DDBJ databases">
        <title>De novo transcriptome assembly of four potential Pierce s Disease insect vectors from Arizona vineyards.</title>
        <authorList>
            <person name="Tassone E.E."/>
        </authorList>
    </citation>
    <scope>NUCLEOTIDE SEQUENCE</scope>
</reference>
<dbReference type="InterPro" id="IPR011011">
    <property type="entry name" value="Znf_FYVE_PHD"/>
</dbReference>
<evidence type="ECO:0000256" key="13">
    <source>
        <dbReference type="PROSITE-ProRule" id="PRU00134"/>
    </source>
</evidence>
<comment type="subcellular location">
    <subcellularLocation>
        <location evidence="2">Chromosome</location>
    </subcellularLocation>
    <subcellularLocation>
        <location evidence="1">Nucleus</location>
    </subcellularLocation>
</comment>
<dbReference type="InterPro" id="IPR000313">
    <property type="entry name" value="PWWP_dom"/>
</dbReference>
<dbReference type="GO" id="GO:0005737">
    <property type="term" value="C:cytoplasm"/>
    <property type="evidence" value="ECO:0007669"/>
    <property type="project" value="TreeGrafter"/>
</dbReference>
<feature type="region of interest" description="Disordered" evidence="14">
    <location>
        <begin position="767"/>
        <end position="835"/>
    </location>
</feature>
<feature type="region of interest" description="Disordered" evidence="14">
    <location>
        <begin position="1049"/>
        <end position="1075"/>
    </location>
</feature>
<feature type="compositionally biased region" description="Polar residues" evidence="14">
    <location>
        <begin position="32"/>
        <end position="43"/>
    </location>
</feature>
<evidence type="ECO:0000256" key="9">
    <source>
        <dbReference type="ARBA" id="ARBA00023117"/>
    </source>
</evidence>
<evidence type="ECO:0000259" key="16">
    <source>
        <dbReference type="PROSITE" id="PS50016"/>
    </source>
</evidence>
<feature type="non-terminal residue" evidence="19">
    <location>
        <position position="1297"/>
    </location>
</feature>
<evidence type="ECO:0000256" key="8">
    <source>
        <dbReference type="ARBA" id="ARBA00023015"/>
    </source>
</evidence>
<dbReference type="GO" id="GO:0008270">
    <property type="term" value="F:zinc ion binding"/>
    <property type="evidence" value="ECO:0007669"/>
    <property type="project" value="UniProtKB-KW"/>
</dbReference>
<dbReference type="PRINTS" id="PR00503">
    <property type="entry name" value="BROMODOMAIN"/>
</dbReference>
<accession>A0A1B6DC61</accession>
<dbReference type="PROSITE" id="PS01359">
    <property type="entry name" value="ZF_PHD_1"/>
    <property type="match status" value="1"/>
</dbReference>
<dbReference type="SMART" id="SM00297">
    <property type="entry name" value="BROMO"/>
    <property type="match status" value="1"/>
</dbReference>
<evidence type="ECO:0000256" key="11">
    <source>
        <dbReference type="ARBA" id="ARBA00023242"/>
    </source>
</evidence>
<dbReference type="InterPro" id="IPR001487">
    <property type="entry name" value="Bromodomain"/>
</dbReference>
<dbReference type="InterPro" id="IPR036427">
    <property type="entry name" value="Bromodomain-like_sf"/>
</dbReference>
<dbReference type="InterPro" id="IPR057053">
    <property type="entry name" value="MYND_ZMYND11_ZMYD8"/>
</dbReference>
<dbReference type="SUPFAM" id="SSF47370">
    <property type="entry name" value="Bromodomain"/>
    <property type="match status" value="1"/>
</dbReference>
<dbReference type="FunFam" id="6.10.140.2220:FF:000002">
    <property type="entry name" value="Protein kinase C-binding protein 1 isoform C"/>
    <property type="match status" value="1"/>
</dbReference>
<dbReference type="CDD" id="cd05508">
    <property type="entry name" value="Bromo_RACK7"/>
    <property type="match status" value="1"/>
</dbReference>
<dbReference type="CDD" id="cd15538">
    <property type="entry name" value="PHD_PRKCBP1"/>
    <property type="match status" value="1"/>
</dbReference>
<dbReference type="Pfam" id="PF23460">
    <property type="entry name" value="ZMYND8_CC"/>
    <property type="match status" value="1"/>
</dbReference>
<dbReference type="SUPFAM" id="SSF57903">
    <property type="entry name" value="FYVE/PHD zinc finger"/>
    <property type="match status" value="1"/>
</dbReference>
<dbReference type="CDD" id="cd20160">
    <property type="entry name" value="PWWP_PRKCBP1"/>
    <property type="match status" value="1"/>
</dbReference>
<dbReference type="PANTHER" id="PTHR46453">
    <property type="entry name" value="PROTEIN KINASE C-BINDING PROTEIN 1"/>
    <property type="match status" value="1"/>
</dbReference>
<dbReference type="InterPro" id="IPR019787">
    <property type="entry name" value="Znf_PHD-finger"/>
</dbReference>
<dbReference type="GO" id="GO:0005634">
    <property type="term" value="C:nucleus"/>
    <property type="evidence" value="ECO:0007669"/>
    <property type="project" value="UniProtKB-SubCell"/>
</dbReference>
<dbReference type="Gene3D" id="6.10.140.2220">
    <property type="match status" value="1"/>
</dbReference>
<evidence type="ECO:0000256" key="4">
    <source>
        <dbReference type="ARBA" id="ARBA00022723"/>
    </source>
</evidence>
<feature type="compositionally biased region" description="Basic and acidic residues" evidence="14">
    <location>
        <begin position="523"/>
        <end position="544"/>
    </location>
</feature>
<dbReference type="Pfam" id="PF00855">
    <property type="entry name" value="PWWP"/>
    <property type="match status" value="1"/>
</dbReference>
<keyword evidence="4" id="KW-0479">Metal-binding</keyword>
<dbReference type="Gene3D" id="1.20.920.10">
    <property type="entry name" value="Bromodomain-like"/>
    <property type="match status" value="1"/>
</dbReference>
<dbReference type="PROSITE" id="PS50016">
    <property type="entry name" value="ZF_PHD_2"/>
    <property type="match status" value="1"/>
</dbReference>
<dbReference type="SMART" id="SM00293">
    <property type="entry name" value="PWWP"/>
    <property type="match status" value="1"/>
</dbReference>
<dbReference type="InterPro" id="IPR044075">
    <property type="entry name" value="PRKCBP1_PHD"/>
</dbReference>
<dbReference type="InterPro" id="IPR056987">
    <property type="entry name" value="ZMYND8_CC"/>
</dbReference>
<evidence type="ECO:0000259" key="15">
    <source>
        <dbReference type="PROSITE" id="PS50014"/>
    </source>
</evidence>
<protein>
    <recommendedName>
        <fullName evidence="20">Protein kinase C-binding protein 1</fullName>
    </recommendedName>
</protein>
<evidence type="ECO:0000256" key="7">
    <source>
        <dbReference type="ARBA" id="ARBA00022853"/>
    </source>
</evidence>
<keyword evidence="7" id="KW-0156">Chromatin regulator</keyword>
<evidence type="ECO:0000259" key="18">
    <source>
        <dbReference type="PROSITE" id="PS50865"/>
    </source>
</evidence>
<keyword evidence="10" id="KW-0804">Transcription</keyword>
<feature type="compositionally biased region" description="Polar residues" evidence="14">
    <location>
        <begin position="1051"/>
        <end position="1064"/>
    </location>
</feature>
<dbReference type="Pfam" id="PF00439">
    <property type="entry name" value="Bromodomain"/>
    <property type="match status" value="1"/>
</dbReference>
<dbReference type="InterPro" id="IPR037967">
    <property type="entry name" value="ZMYND8_Bromo_dom"/>
</dbReference>
<evidence type="ECO:0000256" key="14">
    <source>
        <dbReference type="SAM" id="MobiDB-lite"/>
    </source>
</evidence>
<dbReference type="SMART" id="SM00249">
    <property type="entry name" value="PHD"/>
    <property type="match status" value="1"/>
</dbReference>
<keyword evidence="11" id="KW-0539">Nucleus</keyword>
<dbReference type="InterPro" id="IPR002893">
    <property type="entry name" value="Znf_MYND"/>
</dbReference>
<dbReference type="GO" id="GO:0003714">
    <property type="term" value="F:transcription corepressor activity"/>
    <property type="evidence" value="ECO:0007669"/>
    <property type="project" value="TreeGrafter"/>
</dbReference>
<evidence type="ECO:0000256" key="1">
    <source>
        <dbReference type="ARBA" id="ARBA00004123"/>
    </source>
</evidence>
<evidence type="ECO:0008006" key="20">
    <source>
        <dbReference type="Google" id="ProtNLM"/>
    </source>
</evidence>
<dbReference type="PROSITE" id="PS01360">
    <property type="entry name" value="ZF_MYND_1"/>
    <property type="match status" value="1"/>
</dbReference>
<evidence type="ECO:0000256" key="5">
    <source>
        <dbReference type="ARBA" id="ARBA00022771"/>
    </source>
</evidence>
<feature type="domain" description="MYND-type" evidence="18">
    <location>
        <begin position="1249"/>
        <end position="1283"/>
    </location>
</feature>
<dbReference type="InterPro" id="IPR013083">
    <property type="entry name" value="Znf_RING/FYVE/PHD"/>
</dbReference>
<dbReference type="SUPFAM" id="SSF63748">
    <property type="entry name" value="Tudor/PWWP/MBT"/>
    <property type="match status" value="1"/>
</dbReference>